<dbReference type="EC" id="6.1.1.-" evidence="9"/>
<dbReference type="InterPro" id="IPR000924">
    <property type="entry name" value="Glu/Gln-tRNA-synth"/>
</dbReference>
<evidence type="ECO:0000256" key="5">
    <source>
        <dbReference type="ARBA" id="ARBA00022840"/>
    </source>
</evidence>
<reference evidence="9 10" key="1">
    <citation type="submission" date="2018-11" db="EMBL/GenBank/DDBJ databases">
        <title>Pseudaminobacter arsenicus sp. nov., an arsenic-resistant bacterium isolated from arsenic-rich aquifers.</title>
        <authorList>
            <person name="Mu Y."/>
        </authorList>
    </citation>
    <scope>NUCLEOTIDE SEQUENCE [LARGE SCALE GENOMIC DNA]</scope>
    <source>
        <strain evidence="9 10">CB3</strain>
    </source>
</reference>
<evidence type="ECO:0000259" key="8">
    <source>
        <dbReference type="Pfam" id="PF00749"/>
    </source>
</evidence>
<dbReference type="Gene3D" id="3.40.50.620">
    <property type="entry name" value="HUPs"/>
    <property type="match status" value="1"/>
</dbReference>
<dbReference type="GO" id="GO:0005829">
    <property type="term" value="C:cytosol"/>
    <property type="evidence" value="ECO:0007669"/>
    <property type="project" value="TreeGrafter"/>
</dbReference>
<evidence type="ECO:0000313" key="10">
    <source>
        <dbReference type="Proteomes" id="UP000281647"/>
    </source>
</evidence>
<keyword evidence="3 7" id="KW-0547">Nucleotide-binding</keyword>
<evidence type="ECO:0000256" key="7">
    <source>
        <dbReference type="RuleBase" id="RU363037"/>
    </source>
</evidence>
<dbReference type="Proteomes" id="UP000281647">
    <property type="component" value="Unassembled WGS sequence"/>
</dbReference>
<dbReference type="GO" id="GO:0006424">
    <property type="term" value="P:glutamyl-tRNA aminoacylation"/>
    <property type="evidence" value="ECO:0007669"/>
    <property type="project" value="TreeGrafter"/>
</dbReference>
<keyword evidence="7" id="KW-0648">Protein biosynthesis</keyword>
<protein>
    <submittedName>
        <fullName evidence="9">tRNA glutamyl-Q(34) synthetase GluQRS</fullName>
        <ecNumber evidence="9">6.1.1.-</ecNumber>
    </submittedName>
</protein>
<evidence type="ECO:0000256" key="4">
    <source>
        <dbReference type="ARBA" id="ARBA00022833"/>
    </source>
</evidence>
<dbReference type="NCBIfam" id="NF004315">
    <property type="entry name" value="PRK05710.1-4"/>
    <property type="match status" value="1"/>
</dbReference>
<sequence length="291" mass="32878">MNTPVFRFAPSPNGELHLGHAYSALLNARMVETSGGRFLLRIEDIDVTRCTPEFEAGIFRDLAWLGIEWEQPVRRQSDHFEAYESLLQRLIREELVYPAFMSRGEIRAAIAESEQQGGVWPRDPDGVPLYPAADKRLPHAERQRRIAAGEPFAWRLDTEAALSRLPAPLSWTELDDESLTTSHEVEACPQQWGDVVIARKDIPTSYHLSVVADDALQDISHVVRGRDLYQATAIQCLLQRLLGLPAPAYFHHRLILDPDGRKLSKSERDTGLATLRENGRTAVEIRRMVGL</sequence>
<dbReference type="Pfam" id="PF00749">
    <property type="entry name" value="tRNA-synt_1c"/>
    <property type="match status" value="1"/>
</dbReference>
<dbReference type="InterPro" id="IPR001412">
    <property type="entry name" value="aa-tRNA-synth_I_CS"/>
</dbReference>
<feature type="domain" description="Glutamyl/glutaminyl-tRNA synthetase class Ib catalytic" evidence="8">
    <location>
        <begin position="7"/>
        <end position="270"/>
    </location>
</feature>
<dbReference type="InterPro" id="IPR014729">
    <property type="entry name" value="Rossmann-like_a/b/a_fold"/>
</dbReference>
<proteinExistence type="inferred from homology"/>
<dbReference type="InterPro" id="IPR049940">
    <property type="entry name" value="GluQ/Sye"/>
</dbReference>
<keyword evidence="10" id="KW-1185">Reference proteome</keyword>
<evidence type="ECO:0000256" key="1">
    <source>
        <dbReference type="ARBA" id="ARBA00022598"/>
    </source>
</evidence>
<dbReference type="SUPFAM" id="SSF52374">
    <property type="entry name" value="Nucleotidylyl transferase"/>
    <property type="match status" value="1"/>
</dbReference>
<evidence type="ECO:0000256" key="6">
    <source>
        <dbReference type="ARBA" id="ARBA00023146"/>
    </source>
</evidence>
<evidence type="ECO:0000313" key="9">
    <source>
        <dbReference type="EMBL" id="RUM97744.1"/>
    </source>
</evidence>
<dbReference type="GO" id="GO:0004818">
    <property type="term" value="F:glutamate-tRNA ligase activity"/>
    <property type="evidence" value="ECO:0007669"/>
    <property type="project" value="TreeGrafter"/>
</dbReference>
<dbReference type="PRINTS" id="PR00987">
    <property type="entry name" value="TRNASYNTHGLU"/>
</dbReference>
<keyword evidence="2" id="KW-0479">Metal-binding</keyword>
<dbReference type="EMBL" id="RKST01000010">
    <property type="protein sequence ID" value="RUM97744.1"/>
    <property type="molecule type" value="Genomic_DNA"/>
</dbReference>
<evidence type="ECO:0000256" key="2">
    <source>
        <dbReference type="ARBA" id="ARBA00022723"/>
    </source>
</evidence>
<dbReference type="RefSeq" id="WP_128625049.1">
    <property type="nucleotide sequence ID" value="NZ_ML133510.1"/>
</dbReference>
<dbReference type="PANTHER" id="PTHR43311:SF1">
    <property type="entry name" value="GLUTAMYL-Q TRNA(ASP) SYNTHETASE"/>
    <property type="match status" value="1"/>
</dbReference>
<comment type="caution">
    <text evidence="9">The sequence shown here is derived from an EMBL/GenBank/DDBJ whole genome shotgun (WGS) entry which is preliminary data.</text>
</comment>
<keyword evidence="6 7" id="KW-0030">Aminoacyl-tRNA synthetase</keyword>
<keyword evidence="1 7" id="KW-0436">Ligase</keyword>
<dbReference type="AlphaFoldDB" id="A0A432V6E5"/>
<dbReference type="PANTHER" id="PTHR43311">
    <property type="entry name" value="GLUTAMATE--TRNA LIGASE"/>
    <property type="match status" value="1"/>
</dbReference>
<accession>A0A432V6E5</accession>
<keyword evidence="5 7" id="KW-0067">ATP-binding</keyword>
<dbReference type="OrthoDB" id="9807503at2"/>
<organism evidence="9 10">
    <name type="scientific">Borborobacter arsenicus</name>
    <dbReference type="NCBI Taxonomy" id="1851146"/>
    <lineage>
        <taxon>Bacteria</taxon>
        <taxon>Pseudomonadati</taxon>
        <taxon>Pseudomonadota</taxon>
        <taxon>Alphaproteobacteria</taxon>
        <taxon>Hyphomicrobiales</taxon>
        <taxon>Phyllobacteriaceae</taxon>
        <taxon>Borborobacter</taxon>
    </lineage>
</organism>
<dbReference type="PROSITE" id="PS00178">
    <property type="entry name" value="AA_TRNA_LIGASE_I"/>
    <property type="match status" value="1"/>
</dbReference>
<dbReference type="InterPro" id="IPR020058">
    <property type="entry name" value="Glu/Gln-tRNA-synth_Ib_cat-dom"/>
</dbReference>
<dbReference type="GO" id="GO:0005524">
    <property type="term" value="F:ATP binding"/>
    <property type="evidence" value="ECO:0007669"/>
    <property type="project" value="UniProtKB-KW"/>
</dbReference>
<gene>
    <name evidence="9" type="ORF">EET67_11815</name>
</gene>
<keyword evidence="4" id="KW-0862">Zinc</keyword>
<comment type="similarity">
    <text evidence="7">Belongs to the class-I aminoacyl-tRNA synthetase family.</text>
</comment>
<name>A0A432V6E5_9HYPH</name>
<evidence type="ECO:0000256" key="3">
    <source>
        <dbReference type="ARBA" id="ARBA00022741"/>
    </source>
</evidence>